<accession>A0A6A0AJ35</accession>
<evidence type="ECO:0000313" key="3">
    <source>
        <dbReference type="Proteomes" id="UP000485058"/>
    </source>
</evidence>
<feature type="signal peptide" evidence="1">
    <location>
        <begin position="1"/>
        <end position="19"/>
    </location>
</feature>
<keyword evidence="1" id="KW-0732">Signal</keyword>
<sequence length="161" mass="18109">MKLALRAALVKVVVWWAETNKTWLRPVYSGASQGLDMLNKFYDRDVSAALNIRRCAVGPGPRPPELGCVWVGATRALAWHTHQKAELKWALGTLSVAFPMMSSQPGSIPTHALFRCSMRAVGFRSWYGILRRRQQAEQRRQRAYCLCSVTALLYEAISSLT</sequence>
<keyword evidence="3" id="KW-1185">Reference proteome</keyword>
<gene>
    <name evidence="2" type="ORF">HaLaN_30977</name>
</gene>
<dbReference type="AlphaFoldDB" id="A0A6A0AJ35"/>
<proteinExistence type="predicted"/>
<reference evidence="2 3" key="1">
    <citation type="submission" date="2020-02" db="EMBL/GenBank/DDBJ databases">
        <title>Draft genome sequence of Haematococcus lacustris strain NIES-144.</title>
        <authorList>
            <person name="Morimoto D."/>
            <person name="Nakagawa S."/>
            <person name="Yoshida T."/>
            <person name="Sawayama S."/>
        </authorList>
    </citation>
    <scope>NUCLEOTIDE SEQUENCE [LARGE SCALE GENOMIC DNA]</scope>
    <source>
        <strain evidence="2 3">NIES-144</strain>
    </source>
</reference>
<name>A0A6A0AJ35_HAELA</name>
<feature type="chain" id="PRO_5025470416" evidence="1">
    <location>
        <begin position="20"/>
        <end position="161"/>
    </location>
</feature>
<evidence type="ECO:0000313" key="2">
    <source>
        <dbReference type="EMBL" id="GFH31857.1"/>
    </source>
</evidence>
<comment type="caution">
    <text evidence="2">The sequence shown here is derived from an EMBL/GenBank/DDBJ whole genome shotgun (WGS) entry which is preliminary data.</text>
</comment>
<organism evidence="2 3">
    <name type="scientific">Haematococcus lacustris</name>
    <name type="common">Green alga</name>
    <name type="synonym">Haematococcus pluvialis</name>
    <dbReference type="NCBI Taxonomy" id="44745"/>
    <lineage>
        <taxon>Eukaryota</taxon>
        <taxon>Viridiplantae</taxon>
        <taxon>Chlorophyta</taxon>
        <taxon>core chlorophytes</taxon>
        <taxon>Chlorophyceae</taxon>
        <taxon>CS clade</taxon>
        <taxon>Chlamydomonadales</taxon>
        <taxon>Haematococcaceae</taxon>
        <taxon>Haematococcus</taxon>
    </lineage>
</organism>
<dbReference type="Proteomes" id="UP000485058">
    <property type="component" value="Unassembled WGS sequence"/>
</dbReference>
<protein>
    <submittedName>
        <fullName evidence="2">Uncharacterized protein</fullName>
    </submittedName>
</protein>
<evidence type="ECO:0000256" key="1">
    <source>
        <dbReference type="SAM" id="SignalP"/>
    </source>
</evidence>
<dbReference type="EMBL" id="BLLF01006007">
    <property type="protein sequence ID" value="GFH31857.1"/>
    <property type="molecule type" value="Genomic_DNA"/>
</dbReference>